<accession>A0A9N8PF13</accession>
<feature type="compositionally biased region" description="Low complexity" evidence="1">
    <location>
        <begin position="238"/>
        <end position="250"/>
    </location>
</feature>
<comment type="caution">
    <text evidence="2">The sequence shown here is derived from an EMBL/GenBank/DDBJ whole genome shotgun (WGS) entry which is preliminary data.</text>
</comment>
<keyword evidence="3" id="KW-1185">Reference proteome</keyword>
<feature type="region of interest" description="Disordered" evidence="1">
    <location>
        <begin position="229"/>
        <end position="392"/>
    </location>
</feature>
<proteinExistence type="predicted"/>
<dbReference type="OrthoDB" id="3934946at2759"/>
<name>A0A9N8PF13_9PEZI</name>
<feature type="compositionally biased region" description="Basic residues" evidence="1">
    <location>
        <begin position="343"/>
        <end position="355"/>
    </location>
</feature>
<feature type="compositionally biased region" description="Polar residues" evidence="1">
    <location>
        <begin position="273"/>
        <end position="288"/>
    </location>
</feature>
<feature type="compositionally biased region" description="Basic and acidic residues" evidence="1">
    <location>
        <begin position="260"/>
        <end position="269"/>
    </location>
</feature>
<evidence type="ECO:0000256" key="1">
    <source>
        <dbReference type="SAM" id="MobiDB-lite"/>
    </source>
</evidence>
<feature type="region of interest" description="Disordered" evidence="1">
    <location>
        <begin position="164"/>
        <end position="193"/>
    </location>
</feature>
<dbReference type="AlphaFoldDB" id="A0A9N8PF13"/>
<protein>
    <submittedName>
        <fullName evidence="2">Uncharacterized protein</fullName>
    </submittedName>
</protein>
<reference evidence="2" key="1">
    <citation type="submission" date="2020-06" db="EMBL/GenBank/DDBJ databases">
        <authorList>
            <person name="Onetto C."/>
        </authorList>
    </citation>
    <scope>NUCLEOTIDE SEQUENCE</scope>
</reference>
<feature type="compositionally biased region" description="Basic and acidic residues" evidence="1">
    <location>
        <begin position="360"/>
        <end position="372"/>
    </location>
</feature>
<feature type="compositionally biased region" description="Polar residues" evidence="1">
    <location>
        <begin position="18"/>
        <end position="31"/>
    </location>
</feature>
<sequence>MGGNNSRPQKEAVPVDRGSTQRNIVQQNTQPDAEPHYMTASGIPVVQRTAPSPVVAPDPALQEFRAVSVEPSGRQSEMGSIASQVTPLAPHRTWFMRIVENHYSRSIIDQLILETNPQCRLNRLKRLRKIYTSPVVRLSAANRQRVKVIDAQIEELEFLMTNDDGKPFTRYRTTDDEDPSPPSTEISRSVEERPVPMIAQLADQQASESSDVGSGMLMVPYNRPLRRYLQESPRLPPRDSSSSSHIRSGSIRLPGGSAVESRDWTEPRRYPRGSNNLSRVSEEASTGPSHARSSRPVRSGPPPSVGPSVVLEPDPHNSRLFVPVEPSRRSNTRSNASRDPSRHSRTTGRVSHRTASRYSEQIDVRPEARDPRFAPGSFGPGGGIGEEVDHYS</sequence>
<evidence type="ECO:0000313" key="3">
    <source>
        <dbReference type="Proteomes" id="UP000714618"/>
    </source>
</evidence>
<organism evidence="2 3">
    <name type="scientific">Aureobasidium mustum</name>
    <dbReference type="NCBI Taxonomy" id="2773714"/>
    <lineage>
        <taxon>Eukaryota</taxon>
        <taxon>Fungi</taxon>
        <taxon>Dikarya</taxon>
        <taxon>Ascomycota</taxon>
        <taxon>Pezizomycotina</taxon>
        <taxon>Dothideomycetes</taxon>
        <taxon>Dothideomycetidae</taxon>
        <taxon>Dothideales</taxon>
        <taxon>Saccotheciaceae</taxon>
        <taxon>Aureobasidium</taxon>
    </lineage>
</organism>
<dbReference type="Proteomes" id="UP000714618">
    <property type="component" value="Unassembled WGS sequence"/>
</dbReference>
<gene>
    <name evidence="2" type="ORF">AWRI4233_LOCUS3633</name>
</gene>
<feature type="non-terminal residue" evidence="2">
    <location>
        <position position="1"/>
    </location>
</feature>
<feature type="region of interest" description="Disordered" evidence="1">
    <location>
        <begin position="1"/>
        <end position="37"/>
    </location>
</feature>
<dbReference type="EMBL" id="CAIJEO010000005">
    <property type="protein sequence ID" value="CAD0092433.1"/>
    <property type="molecule type" value="Genomic_DNA"/>
</dbReference>
<evidence type="ECO:0000313" key="2">
    <source>
        <dbReference type="EMBL" id="CAD0092433.1"/>
    </source>
</evidence>